<gene>
    <name evidence="1" type="ORF">GCM10009836_62020</name>
</gene>
<accession>A0ABN2NLN6</accession>
<reference evidence="1 2" key="1">
    <citation type="journal article" date="2019" name="Int. J. Syst. Evol. Microbiol.">
        <title>The Global Catalogue of Microorganisms (GCM) 10K type strain sequencing project: providing services to taxonomists for standard genome sequencing and annotation.</title>
        <authorList>
            <consortium name="The Broad Institute Genomics Platform"/>
            <consortium name="The Broad Institute Genome Sequencing Center for Infectious Disease"/>
            <person name="Wu L."/>
            <person name="Ma J."/>
        </authorList>
    </citation>
    <scope>NUCLEOTIDE SEQUENCE [LARGE SCALE GENOMIC DNA]</scope>
    <source>
        <strain evidence="1 2">JCM 16009</strain>
    </source>
</reference>
<dbReference type="Proteomes" id="UP001500449">
    <property type="component" value="Unassembled WGS sequence"/>
</dbReference>
<comment type="caution">
    <text evidence="1">The sequence shown here is derived from an EMBL/GenBank/DDBJ whole genome shotgun (WGS) entry which is preliminary data.</text>
</comment>
<sequence length="83" mass="8913">MSVPADHHGQEFVVPPELAEVAERFGVHLRAGERVRFEVIDGGLTAAGGPPRGHLFDWVGSIEDAEPDLAENARAVLRAETGE</sequence>
<organism evidence="1 2">
    <name type="scientific">Pseudonocardia ailaonensis</name>
    <dbReference type="NCBI Taxonomy" id="367279"/>
    <lineage>
        <taxon>Bacteria</taxon>
        <taxon>Bacillati</taxon>
        <taxon>Actinomycetota</taxon>
        <taxon>Actinomycetes</taxon>
        <taxon>Pseudonocardiales</taxon>
        <taxon>Pseudonocardiaceae</taxon>
        <taxon>Pseudonocardia</taxon>
    </lineage>
</organism>
<keyword evidence="2" id="KW-1185">Reference proteome</keyword>
<dbReference type="EMBL" id="BAAAQK010000025">
    <property type="protein sequence ID" value="GAA1872688.1"/>
    <property type="molecule type" value="Genomic_DNA"/>
</dbReference>
<evidence type="ECO:0000313" key="1">
    <source>
        <dbReference type="EMBL" id="GAA1872688.1"/>
    </source>
</evidence>
<protein>
    <recommendedName>
        <fullName evidence="3">AbrB family transcriptional regulator</fullName>
    </recommendedName>
</protein>
<evidence type="ECO:0000313" key="2">
    <source>
        <dbReference type="Proteomes" id="UP001500449"/>
    </source>
</evidence>
<evidence type="ECO:0008006" key="3">
    <source>
        <dbReference type="Google" id="ProtNLM"/>
    </source>
</evidence>
<name>A0ABN2NLN6_9PSEU</name>
<proteinExistence type="predicted"/>